<dbReference type="AlphaFoldDB" id="A0A1N6I9R6"/>
<dbReference type="RefSeq" id="WP_159441014.1">
    <property type="nucleotide sequence ID" value="NZ_FSRJ01000006.1"/>
</dbReference>
<evidence type="ECO:0000313" key="2">
    <source>
        <dbReference type="Proteomes" id="UP000184699"/>
    </source>
</evidence>
<dbReference type="EMBL" id="FSRJ01000006">
    <property type="protein sequence ID" value="SIO28756.1"/>
    <property type="molecule type" value="Genomic_DNA"/>
</dbReference>
<protein>
    <recommendedName>
        <fullName evidence="3">Tat (Twin-arginine translocation) pathway signal sequence</fullName>
    </recommendedName>
</protein>
<dbReference type="STRING" id="232089.SAMN05443544_3805"/>
<proteinExistence type="predicted"/>
<accession>A0A1N6I9R6</accession>
<organism evidence="1 2">
    <name type="scientific">Agromyces cerinus subsp. cerinus</name>
    <dbReference type="NCBI Taxonomy" id="232089"/>
    <lineage>
        <taxon>Bacteria</taxon>
        <taxon>Bacillati</taxon>
        <taxon>Actinomycetota</taxon>
        <taxon>Actinomycetes</taxon>
        <taxon>Micrococcales</taxon>
        <taxon>Microbacteriaceae</taxon>
        <taxon>Agromyces</taxon>
    </lineage>
</organism>
<dbReference type="InterPro" id="IPR006311">
    <property type="entry name" value="TAT_signal"/>
</dbReference>
<name>A0A1N6I9R6_9MICO</name>
<gene>
    <name evidence="1" type="ORF">SAMN05443544_3805</name>
</gene>
<evidence type="ECO:0008006" key="3">
    <source>
        <dbReference type="Google" id="ProtNLM"/>
    </source>
</evidence>
<keyword evidence="2" id="KW-1185">Reference proteome</keyword>
<dbReference type="Proteomes" id="UP000184699">
    <property type="component" value="Unassembled WGS sequence"/>
</dbReference>
<sequence length="58" mass="5889">MDVPEATSSGASDAVPRRSFLTATVAGAVLTGFALIEATDAAEATEWVPIADRPPCLA</sequence>
<dbReference type="PROSITE" id="PS51318">
    <property type="entry name" value="TAT"/>
    <property type="match status" value="1"/>
</dbReference>
<reference evidence="2" key="1">
    <citation type="submission" date="2016-11" db="EMBL/GenBank/DDBJ databases">
        <authorList>
            <person name="Varghese N."/>
            <person name="Submissions S."/>
        </authorList>
    </citation>
    <scope>NUCLEOTIDE SEQUENCE [LARGE SCALE GENOMIC DNA]</scope>
    <source>
        <strain evidence="2">DSM 8595</strain>
    </source>
</reference>
<evidence type="ECO:0000313" key="1">
    <source>
        <dbReference type="EMBL" id="SIO28756.1"/>
    </source>
</evidence>